<comment type="function">
    <text evidence="9">Part of the tripartite ATP-independent periplasmic (TRAP) transport system.</text>
</comment>
<dbReference type="RefSeq" id="WP_089401243.1">
    <property type="nucleotide sequence ID" value="NZ_FZOT01000019.1"/>
</dbReference>
<feature type="transmembrane region" description="Helical" evidence="9">
    <location>
        <begin position="90"/>
        <end position="113"/>
    </location>
</feature>
<keyword evidence="6 9" id="KW-1133">Transmembrane helix</keyword>
<dbReference type="PANTHER" id="PTHR35011">
    <property type="entry name" value="2,3-DIKETO-L-GULONATE TRAP TRANSPORTER SMALL PERMEASE PROTEIN YIAM"/>
    <property type="match status" value="1"/>
</dbReference>
<keyword evidence="2 9" id="KW-0813">Transport</keyword>
<sequence>MSVKSLLTAADRISTWVGKAASWLMVVLMIVICVEVFKRYFLNAPTSWIFDVSNIIYGTAFMLAGAYAMAQDGHVRGDFFYANMKPRTQAALDLVLYVLLFIPGILALMYAGYDYARDSWRILEHSTTSSDGPPVYHFKTVIPVAGALMMLQGIAEMIRCVVCLKTGEWPARLKDAEEIDVIEQQLANSAYVDEEDRKLAIERAHSIESEAKLRGTAEGER</sequence>
<dbReference type="GO" id="GO:0022857">
    <property type="term" value="F:transmembrane transporter activity"/>
    <property type="evidence" value="ECO:0007669"/>
    <property type="project" value="UniProtKB-UniRule"/>
</dbReference>
<accession>A0A239L614</accession>
<proteinExistence type="inferred from homology"/>
<dbReference type="Proteomes" id="UP000198284">
    <property type="component" value="Unassembled WGS sequence"/>
</dbReference>
<gene>
    <name evidence="11" type="ORF">SAMN06265795_11946</name>
</gene>
<evidence type="ECO:0000256" key="8">
    <source>
        <dbReference type="ARBA" id="ARBA00038436"/>
    </source>
</evidence>
<comment type="similarity">
    <text evidence="8 9">Belongs to the TRAP transporter small permease family.</text>
</comment>
<evidence type="ECO:0000256" key="9">
    <source>
        <dbReference type="RuleBase" id="RU369079"/>
    </source>
</evidence>
<organism evidence="11 12">
    <name type="scientific">Noviherbaspirillum humi</name>
    <dbReference type="NCBI Taxonomy" id="1688639"/>
    <lineage>
        <taxon>Bacteria</taxon>
        <taxon>Pseudomonadati</taxon>
        <taxon>Pseudomonadota</taxon>
        <taxon>Betaproteobacteria</taxon>
        <taxon>Burkholderiales</taxon>
        <taxon>Oxalobacteraceae</taxon>
        <taxon>Noviherbaspirillum</taxon>
    </lineage>
</organism>
<comment type="caution">
    <text evidence="9">Lacks conserved residue(s) required for the propagation of feature annotation.</text>
</comment>
<evidence type="ECO:0000259" key="10">
    <source>
        <dbReference type="Pfam" id="PF04290"/>
    </source>
</evidence>
<feature type="transmembrane region" description="Helical" evidence="9">
    <location>
        <begin position="20"/>
        <end position="37"/>
    </location>
</feature>
<keyword evidence="12" id="KW-1185">Reference proteome</keyword>
<dbReference type="Pfam" id="PF04290">
    <property type="entry name" value="DctQ"/>
    <property type="match status" value="1"/>
</dbReference>
<name>A0A239L614_9BURK</name>
<evidence type="ECO:0000313" key="12">
    <source>
        <dbReference type="Proteomes" id="UP000198284"/>
    </source>
</evidence>
<feature type="domain" description="Tripartite ATP-independent periplasmic transporters DctQ component" evidence="10">
    <location>
        <begin position="28"/>
        <end position="161"/>
    </location>
</feature>
<evidence type="ECO:0000256" key="4">
    <source>
        <dbReference type="ARBA" id="ARBA00022519"/>
    </source>
</evidence>
<keyword evidence="4 9" id="KW-0997">Cell inner membrane</keyword>
<evidence type="ECO:0000256" key="6">
    <source>
        <dbReference type="ARBA" id="ARBA00022989"/>
    </source>
</evidence>
<dbReference type="InterPro" id="IPR007387">
    <property type="entry name" value="TRAP_DctQ"/>
</dbReference>
<dbReference type="OrthoDB" id="8559033at2"/>
<evidence type="ECO:0000256" key="7">
    <source>
        <dbReference type="ARBA" id="ARBA00023136"/>
    </source>
</evidence>
<dbReference type="PANTHER" id="PTHR35011:SF4">
    <property type="entry name" value="SLL1102 PROTEIN"/>
    <property type="match status" value="1"/>
</dbReference>
<dbReference type="AlphaFoldDB" id="A0A239L614"/>
<comment type="subunit">
    <text evidence="9">The complex comprises the extracytoplasmic solute receptor protein and the two transmembrane proteins.</text>
</comment>
<reference evidence="11 12" key="1">
    <citation type="submission" date="2017-06" db="EMBL/GenBank/DDBJ databases">
        <authorList>
            <person name="Kim H.J."/>
            <person name="Triplett B.A."/>
        </authorList>
    </citation>
    <scope>NUCLEOTIDE SEQUENCE [LARGE SCALE GENOMIC DNA]</scope>
    <source>
        <strain evidence="11 12">U15</strain>
    </source>
</reference>
<keyword evidence="5 9" id="KW-0812">Transmembrane</keyword>
<comment type="subcellular location">
    <subcellularLocation>
        <location evidence="1 9">Cell inner membrane</location>
        <topology evidence="1 9">Multi-pass membrane protein</topology>
    </subcellularLocation>
</comment>
<protein>
    <recommendedName>
        <fullName evidence="9">TRAP transporter small permease protein</fullName>
    </recommendedName>
</protein>
<evidence type="ECO:0000256" key="1">
    <source>
        <dbReference type="ARBA" id="ARBA00004429"/>
    </source>
</evidence>
<evidence type="ECO:0000256" key="5">
    <source>
        <dbReference type="ARBA" id="ARBA00022692"/>
    </source>
</evidence>
<evidence type="ECO:0000313" key="11">
    <source>
        <dbReference type="EMBL" id="SNT25263.1"/>
    </source>
</evidence>
<evidence type="ECO:0000256" key="3">
    <source>
        <dbReference type="ARBA" id="ARBA00022475"/>
    </source>
</evidence>
<dbReference type="InterPro" id="IPR055348">
    <property type="entry name" value="DctQ"/>
</dbReference>
<dbReference type="GO" id="GO:0005886">
    <property type="term" value="C:plasma membrane"/>
    <property type="evidence" value="ECO:0007669"/>
    <property type="project" value="UniProtKB-SubCell"/>
</dbReference>
<dbReference type="EMBL" id="FZOT01000019">
    <property type="protein sequence ID" value="SNT25263.1"/>
    <property type="molecule type" value="Genomic_DNA"/>
</dbReference>
<keyword evidence="3" id="KW-1003">Cell membrane</keyword>
<feature type="transmembrane region" description="Helical" evidence="9">
    <location>
        <begin position="49"/>
        <end position="70"/>
    </location>
</feature>
<evidence type="ECO:0000256" key="2">
    <source>
        <dbReference type="ARBA" id="ARBA00022448"/>
    </source>
</evidence>
<keyword evidence="7 9" id="KW-0472">Membrane</keyword>